<comment type="caution">
    <text evidence="4">The sequence shown here is derived from an EMBL/GenBank/DDBJ whole genome shotgun (WGS) entry which is preliminary data.</text>
</comment>
<accession>A0A502FIP7</accession>
<dbReference type="GO" id="GO:0004497">
    <property type="term" value="F:monooxygenase activity"/>
    <property type="evidence" value="ECO:0007669"/>
    <property type="project" value="UniProtKB-KW"/>
</dbReference>
<dbReference type="GO" id="GO:0071949">
    <property type="term" value="F:FAD binding"/>
    <property type="evidence" value="ECO:0007669"/>
    <property type="project" value="InterPro"/>
</dbReference>
<gene>
    <name evidence="4" type="ORF">EAH76_18540</name>
</gene>
<dbReference type="PANTHER" id="PTHR13789">
    <property type="entry name" value="MONOOXYGENASE"/>
    <property type="match status" value="1"/>
</dbReference>
<dbReference type="InterPro" id="IPR050493">
    <property type="entry name" value="FAD-dep_Monooxygenase_BioMet"/>
</dbReference>
<dbReference type="NCBIfam" id="NF005313">
    <property type="entry name" value="PRK06847.1"/>
    <property type="match status" value="1"/>
</dbReference>
<evidence type="ECO:0000256" key="2">
    <source>
        <dbReference type="ARBA" id="ARBA00023033"/>
    </source>
</evidence>
<dbReference type="PRINTS" id="PR00420">
    <property type="entry name" value="RNGMNOXGNASE"/>
</dbReference>
<evidence type="ECO:0000313" key="4">
    <source>
        <dbReference type="EMBL" id="TPG49350.1"/>
    </source>
</evidence>
<dbReference type="InterPro" id="IPR036188">
    <property type="entry name" value="FAD/NAD-bd_sf"/>
</dbReference>
<proteinExistence type="predicted"/>
<evidence type="ECO:0000313" key="5">
    <source>
        <dbReference type="Proteomes" id="UP000319931"/>
    </source>
</evidence>
<dbReference type="RefSeq" id="WP_140851775.1">
    <property type="nucleotide sequence ID" value="NZ_RCZC01000007.1"/>
</dbReference>
<dbReference type="Pfam" id="PF01494">
    <property type="entry name" value="FAD_binding_3"/>
    <property type="match status" value="1"/>
</dbReference>
<dbReference type="EMBL" id="RCZC01000007">
    <property type="protein sequence ID" value="TPG49350.1"/>
    <property type="molecule type" value="Genomic_DNA"/>
</dbReference>
<dbReference type="PANTHER" id="PTHR13789:SF309">
    <property type="entry name" value="PUTATIVE (AFU_ORTHOLOGUE AFUA_6G14510)-RELATED"/>
    <property type="match status" value="1"/>
</dbReference>
<dbReference type="OrthoDB" id="5499180at2"/>
<feature type="domain" description="FAD-binding" evidence="3">
    <location>
        <begin position="8"/>
        <end position="341"/>
    </location>
</feature>
<dbReference type="Proteomes" id="UP000319931">
    <property type="component" value="Unassembled WGS sequence"/>
</dbReference>
<keyword evidence="1" id="KW-0560">Oxidoreductase</keyword>
<evidence type="ECO:0000256" key="1">
    <source>
        <dbReference type="ARBA" id="ARBA00023002"/>
    </source>
</evidence>
<protein>
    <submittedName>
        <fullName evidence="4">2-polyprenyl-6-methoxyphenol hydroxylase</fullName>
    </submittedName>
</protein>
<dbReference type="SUPFAM" id="SSF51905">
    <property type="entry name" value="FAD/NAD(P)-binding domain"/>
    <property type="match status" value="1"/>
</dbReference>
<sequence length="374" mass="39909">MGRSIEKALVIGGGIGGLTAAIALRGKGIAVDVIERDPTWSVYGVGIIQQGNVIRAMSELGLIEDYLGAGFGFDHLEIAIPTGKIVAKIPTPRLVEGLPGNVGIGRRALHAVLGARTQAAGAVVRLGVTAETIDDDGVGVSVRFDDGSEGRYDLVIGADGLYSQTRQTVFPEAPVPTFTGQAVWRYNFPRLPDLTGMRIFEGPTGVGLVPLSDTLMYMYVTTAEPGNPWYPVEGIAAKMRDTLAGIPAPEIQALRAQIVEDSEVVYKPLEWMFLEGAWHKGRVVLLGDAIHATTPHLGQGAGMAIEDSIVLADELARADTVDAALTAFHARRFERCRYIVEASRSICLGQLGLGPLVENAAATREMFLRVAEPI</sequence>
<name>A0A502FIP7_9SPHN</name>
<dbReference type="InterPro" id="IPR002938">
    <property type="entry name" value="FAD-bd"/>
</dbReference>
<dbReference type="Gene3D" id="3.50.50.60">
    <property type="entry name" value="FAD/NAD(P)-binding domain"/>
    <property type="match status" value="1"/>
</dbReference>
<evidence type="ECO:0000259" key="3">
    <source>
        <dbReference type="Pfam" id="PF01494"/>
    </source>
</evidence>
<dbReference type="AlphaFoldDB" id="A0A502FIP7"/>
<organism evidence="4 5">
    <name type="scientific">Sphingomonas glacialis</name>
    <dbReference type="NCBI Taxonomy" id="658225"/>
    <lineage>
        <taxon>Bacteria</taxon>
        <taxon>Pseudomonadati</taxon>
        <taxon>Pseudomonadota</taxon>
        <taxon>Alphaproteobacteria</taxon>
        <taxon>Sphingomonadales</taxon>
        <taxon>Sphingomonadaceae</taxon>
        <taxon>Sphingomonas</taxon>
    </lineage>
</organism>
<keyword evidence="2" id="KW-0503">Monooxygenase</keyword>
<reference evidence="4 5" key="1">
    <citation type="journal article" date="2019" name="Environ. Microbiol.">
        <title>Species interactions and distinct microbial communities in high Arctic permafrost affected cryosols are associated with the CH4 and CO2 gas fluxes.</title>
        <authorList>
            <person name="Altshuler I."/>
            <person name="Hamel J."/>
            <person name="Turney S."/>
            <person name="Magnuson E."/>
            <person name="Levesque R."/>
            <person name="Greer C."/>
            <person name="Whyte L.G."/>
        </authorList>
    </citation>
    <scope>NUCLEOTIDE SEQUENCE [LARGE SCALE GENOMIC DNA]</scope>
    <source>
        <strain evidence="4 5">E6.1</strain>
    </source>
</reference>
<keyword evidence="5" id="KW-1185">Reference proteome</keyword>